<dbReference type="GO" id="GO:0031418">
    <property type="term" value="F:L-ascorbic acid binding"/>
    <property type="evidence" value="ECO:0007669"/>
    <property type="project" value="UniProtKB-KW"/>
</dbReference>
<dbReference type="NCBIfam" id="NF003975">
    <property type="entry name" value="PRK05467.1-4"/>
    <property type="match status" value="1"/>
</dbReference>
<evidence type="ECO:0000256" key="5">
    <source>
        <dbReference type="ARBA" id="ARBA00023002"/>
    </source>
</evidence>
<feature type="binding site" evidence="7">
    <location>
        <position position="98"/>
    </location>
    <ligand>
        <name>Fe cation</name>
        <dbReference type="ChEBI" id="CHEBI:24875"/>
    </ligand>
</feature>
<evidence type="ECO:0000313" key="9">
    <source>
        <dbReference type="EMBL" id="QFU74526.1"/>
    </source>
</evidence>
<dbReference type="EMBL" id="CP036422">
    <property type="protein sequence ID" value="QFU74526.1"/>
    <property type="molecule type" value="Genomic_DNA"/>
</dbReference>
<evidence type="ECO:0000256" key="7">
    <source>
        <dbReference type="HAMAP-Rule" id="MF_00657"/>
    </source>
</evidence>
<dbReference type="Gene3D" id="4.10.860.20">
    <property type="entry name" value="Rabenosyn, Rab binding domain"/>
    <property type="match status" value="1"/>
</dbReference>
<dbReference type="SMART" id="SM00702">
    <property type="entry name" value="P4Hc"/>
    <property type="match status" value="1"/>
</dbReference>
<dbReference type="GO" id="GO:0006974">
    <property type="term" value="P:DNA damage response"/>
    <property type="evidence" value="ECO:0007669"/>
    <property type="project" value="TreeGrafter"/>
</dbReference>
<dbReference type="Gene3D" id="2.60.120.620">
    <property type="entry name" value="q2cbj1_9rhob like domain"/>
    <property type="match status" value="1"/>
</dbReference>
<organism evidence="9 10">
    <name type="scientific">Halioglobus maricola</name>
    <dbReference type="NCBI Taxonomy" id="2601894"/>
    <lineage>
        <taxon>Bacteria</taxon>
        <taxon>Pseudomonadati</taxon>
        <taxon>Pseudomonadota</taxon>
        <taxon>Gammaproteobacteria</taxon>
        <taxon>Cellvibrionales</taxon>
        <taxon>Halieaceae</taxon>
        <taxon>Halioglobus</taxon>
    </lineage>
</organism>
<sequence>MILTFDDVITEAEHATIMEAVRNAEFVDGKATAGWAARGVKNNTQVKGGSTATKTVNEIVLNALRRSEEFRAGTQPKQLHSLLISRYEPGMDYGYHVDNAMMGRDVQWRTDISMTLFLNHPDDYDGGELSFESGSGDFRFKRNPRSIIAYPSTTLHRVMPVTRGERIVVVAWIHSLVRDAGVREMLYDLTTIRNNIFKRSGKCREFDLAAKTYTNLLRQYAEP</sequence>
<feature type="domain" description="Fe2OG dioxygenase" evidence="8">
    <location>
        <begin position="78"/>
        <end position="175"/>
    </location>
</feature>
<dbReference type="InterPro" id="IPR023550">
    <property type="entry name" value="PKHD_hydroxylase"/>
</dbReference>
<keyword evidence="6 7" id="KW-0408">Iron</keyword>
<accession>A0A5P9NG55</accession>
<protein>
    <submittedName>
        <fullName evidence="9">Fe2+-dependent dioxygenase</fullName>
    </submittedName>
</protein>
<reference evidence="9 10" key="1">
    <citation type="submission" date="2019-02" db="EMBL/GenBank/DDBJ databases">
        <authorList>
            <person name="Li S.-H."/>
        </authorList>
    </citation>
    <scope>NUCLEOTIDE SEQUENCE [LARGE SCALE GENOMIC DNA]</scope>
    <source>
        <strain evidence="9 10">IMCC14385</strain>
    </source>
</reference>
<feature type="binding site" evidence="7">
    <location>
        <position position="96"/>
    </location>
    <ligand>
        <name>Fe cation</name>
        <dbReference type="ChEBI" id="CHEBI:24875"/>
    </ligand>
</feature>
<evidence type="ECO:0000313" key="10">
    <source>
        <dbReference type="Proteomes" id="UP000326287"/>
    </source>
</evidence>
<dbReference type="GO" id="GO:0006879">
    <property type="term" value="P:intracellular iron ion homeostasis"/>
    <property type="evidence" value="ECO:0007669"/>
    <property type="project" value="TreeGrafter"/>
</dbReference>
<dbReference type="AlphaFoldDB" id="A0A5P9NG55"/>
<dbReference type="InterPro" id="IPR005123">
    <property type="entry name" value="Oxoglu/Fe-dep_dioxygenase_dom"/>
</dbReference>
<keyword evidence="2 7" id="KW-0479">Metal-binding</keyword>
<gene>
    <name evidence="9" type="ORF">EY643_02020</name>
</gene>
<evidence type="ECO:0000256" key="2">
    <source>
        <dbReference type="ARBA" id="ARBA00022723"/>
    </source>
</evidence>
<comment type="cofactor">
    <cofactor evidence="1 7">
        <name>L-ascorbate</name>
        <dbReference type="ChEBI" id="CHEBI:38290"/>
    </cofactor>
</comment>
<proteinExistence type="inferred from homology"/>
<dbReference type="HAMAP" id="MF_00657">
    <property type="entry name" value="Hydroxyl_YbiX"/>
    <property type="match status" value="1"/>
</dbReference>
<feature type="binding site" evidence="7">
    <location>
        <position position="156"/>
    </location>
    <ligand>
        <name>Fe cation</name>
        <dbReference type="ChEBI" id="CHEBI:24875"/>
    </ligand>
</feature>
<dbReference type="RefSeq" id="WP_152660638.1">
    <property type="nucleotide sequence ID" value="NZ_CP036422.1"/>
</dbReference>
<dbReference type="InterPro" id="IPR006620">
    <property type="entry name" value="Pro_4_hyd_alph"/>
</dbReference>
<keyword evidence="10" id="KW-1185">Reference proteome</keyword>
<dbReference type="OrthoDB" id="9812472at2"/>
<evidence type="ECO:0000256" key="1">
    <source>
        <dbReference type="ARBA" id="ARBA00001961"/>
    </source>
</evidence>
<dbReference type="Proteomes" id="UP000326287">
    <property type="component" value="Chromosome"/>
</dbReference>
<dbReference type="PROSITE" id="PS51471">
    <property type="entry name" value="FE2OG_OXY"/>
    <property type="match status" value="1"/>
</dbReference>
<dbReference type="PANTHER" id="PTHR41536">
    <property type="entry name" value="PKHD-TYPE HYDROXYLASE YBIX"/>
    <property type="match status" value="1"/>
</dbReference>
<evidence type="ECO:0000259" key="8">
    <source>
        <dbReference type="PROSITE" id="PS51471"/>
    </source>
</evidence>
<dbReference type="NCBIfam" id="NF003974">
    <property type="entry name" value="PRK05467.1-3"/>
    <property type="match status" value="1"/>
</dbReference>
<dbReference type="Pfam" id="PF13640">
    <property type="entry name" value="2OG-FeII_Oxy_3"/>
    <property type="match status" value="1"/>
</dbReference>
<keyword evidence="5 7" id="KW-0560">Oxidoreductase</keyword>
<dbReference type="GO" id="GO:0016706">
    <property type="term" value="F:2-oxoglutarate-dependent dioxygenase activity"/>
    <property type="evidence" value="ECO:0007669"/>
    <property type="project" value="UniProtKB-UniRule"/>
</dbReference>
<dbReference type="KEGG" id="halc:EY643_02020"/>
<name>A0A5P9NG55_9GAMM</name>
<evidence type="ECO:0000256" key="4">
    <source>
        <dbReference type="ARBA" id="ARBA00022964"/>
    </source>
</evidence>
<evidence type="ECO:0000256" key="6">
    <source>
        <dbReference type="ARBA" id="ARBA00023004"/>
    </source>
</evidence>
<keyword evidence="4 7" id="KW-0223">Dioxygenase</keyword>
<keyword evidence="3 7" id="KW-0847">Vitamin C</keyword>
<dbReference type="PANTHER" id="PTHR41536:SF1">
    <property type="entry name" value="PKHD-TYPE HYDROXYLASE YBIX"/>
    <property type="match status" value="1"/>
</dbReference>
<evidence type="ECO:0000256" key="3">
    <source>
        <dbReference type="ARBA" id="ARBA00022896"/>
    </source>
</evidence>
<dbReference type="GO" id="GO:0005506">
    <property type="term" value="F:iron ion binding"/>
    <property type="evidence" value="ECO:0007669"/>
    <property type="project" value="UniProtKB-UniRule"/>
</dbReference>
<feature type="binding site" evidence="7">
    <location>
        <position position="166"/>
    </location>
    <ligand>
        <name>2-oxoglutarate</name>
        <dbReference type="ChEBI" id="CHEBI:16810"/>
    </ligand>
</feature>
<comment type="cofactor">
    <cofactor evidence="7">
        <name>Fe(2+)</name>
        <dbReference type="ChEBI" id="CHEBI:29033"/>
    </cofactor>
    <text evidence="7">Binds 1 Fe(2+) ion per subunit.</text>
</comment>
<dbReference type="InterPro" id="IPR044862">
    <property type="entry name" value="Pro_4_hyd_alph_FE2OG_OXY"/>
</dbReference>